<reference evidence="4 5" key="1">
    <citation type="journal article" date="2018" name="Front. Microbiol.">
        <title>Description and Comparative Genomics of Macrococcus caseolyticus subsp. hominis subsp. nov., Macrococcus goetzii sp. nov., Macrococcus epidermidis sp. nov., and Macrococcus bohemicus sp. nov., Novel Macrococci From Human Clinical Material With Virulence Potential and Suspected Uptake of Foreign DNA by Natural Transformation.</title>
        <authorList>
            <person name="Maslanova I."/>
            <person name="Wertheimer Z."/>
            <person name="Sedlacek I."/>
            <person name="Svec P."/>
            <person name="Indrakova A."/>
            <person name="Kovarovic V."/>
            <person name="Schumann P."/>
            <person name="Sproer C."/>
            <person name="Kralova S."/>
            <person name="Sedo O."/>
            <person name="Kristofova L."/>
            <person name="Vrbovska V."/>
            <person name="Fuzik T."/>
            <person name="Petras P."/>
            <person name="Zdrahal Z."/>
            <person name="Ruzickova V."/>
            <person name="Doskar J."/>
            <person name="Pantucek R."/>
        </authorList>
    </citation>
    <scope>NUCLEOTIDE SEQUENCE [LARGE SCALE GENOMIC DNA]</scope>
    <source>
        <strain evidence="4 5">CCM 4927</strain>
    </source>
</reference>
<keyword evidence="5" id="KW-1185">Reference proteome</keyword>
<evidence type="ECO:0000259" key="3">
    <source>
        <dbReference type="Pfam" id="PF02894"/>
    </source>
</evidence>
<gene>
    <name evidence="4" type="ORF">BFS35_003070</name>
</gene>
<comment type="similarity">
    <text evidence="1">Belongs to the Gfo/Idh/MocA family.</text>
</comment>
<dbReference type="EMBL" id="MJBI02000001">
    <property type="protein sequence ID" value="RAI82681.1"/>
    <property type="molecule type" value="Genomic_DNA"/>
</dbReference>
<dbReference type="InterPro" id="IPR004104">
    <property type="entry name" value="Gfo/Idh/MocA-like_OxRdtase_C"/>
</dbReference>
<evidence type="ECO:0000259" key="2">
    <source>
        <dbReference type="Pfam" id="PF01408"/>
    </source>
</evidence>
<feature type="domain" description="Gfo/Idh/MocA-like oxidoreductase C-terminal" evidence="3">
    <location>
        <begin position="136"/>
        <end position="340"/>
    </location>
</feature>
<dbReference type="Gene3D" id="3.40.50.720">
    <property type="entry name" value="NAD(P)-binding Rossmann-like Domain"/>
    <property type="match status" value="1"/>
</dbReference>
<dbReference type="Gene3D" id="3.30.360.10">
    <property type="entry name" value="Dihydrodipicolinate Reductase, domain 2"/>
    <property type="match status" value="1"/>
</dbReference>
<feature type="domain" description="Gfo/Idh/MocA-like oxidoreductase N-terminal" evidence="2">
    <location>
        <begin position="3"/>
        <end position="122"/>
    </location>
</feature>
<comment type="caution">
    <text evidence="4">The sequence shown here is derived from an EMBL/GenBank/DDBJ whole genome shotgun (WGS) entry which is preliminary data.</text>
</comment>
<evidence type="ECO:0000313" key="5">
    <source>
        <dbReference type="Proteomes" id="UP000229523"/>
    </source>
</evidence>
<dbReference type="InterPro" id="IPR000683">
    <property type="entry name" value="Gfo/Idh/MocA-like_OxRdtase_N"/>
</dbReference>
<dbReference type="GO" id="GO:0000166">
    <property type="term" value="F:nucleotide binding"/>
    <property type="evidence" value="ECO:0007669"/>
    <property type="project" value="InterPro"/>
</dbReference>
<evidence type="ECO:0000313" key="4">
    <source>
        <dbReference type="EMBL" id="RAI82681.1"/>
    </source>
</evidence>
<dbReference type="Pfam" id="PF01408">
    <property type="entry name" value="GFO_IDH_MocA"/>
    <property type="match status" value="1"/>
</dbReference>
<dbReference type="SUPFAM" id="SSF51735">
    <property type="entry name" value="NAD(P)-binding Rossmann-fold domains"/>
    <property type="match status" value="1"/>
</dbReference>
<accession>A0A2G5NSG4</accession>
<dbReference type="AlphaFoldDB" id="A0A2G5NSG4"/>
<dbReference type="Proteomes" id="UP000229523">
    <property type="component" value="Unassembled WGS sequence"/>
</dbReference>
<proteinExistence type="inferred from homology"/>
<sequence length="344" mass="39922">MGKVALIGNGHIAKATYIKYFRERNKDYEICAVVNPNVESAKKFIKENSIKKSYKNIDQMLMNEHPDLVIVCSPNRYHYEHVMKCLSKNIHVFCEKPPAMNSKQAKEMYNLAKDNKLFLAYNFPHRYSEETKILRKNIKKLGDVYFIEANAIRKHGIPTWGKFTEKSIQGGGPLIDIGIHILDAALYILNYPKIKSVYANQYTSLSHEKIKAFINNTENNEYTIEDSLFGTIEFENGAILRINTSYLLNVESDEFNIRMVGKQYGANLYPLKIFTNIDMDLIEYEEKNEVTEPLNRFGCLEEFCRKIKKNQFSTQEANEGYMIQYLIESLYLSAETGEKVILKY</sequence>
<dbReference type="InterPro" id="IPR036291">
    <property type="entry name" value="NAD(P)-bd_dom_sf"/>
</dbReference>
<dbReference type="PANTHER" id="PTHR43249">
    <property type="entry name" value="UDP-N-ACETYL-2-AMINO-2-DEOXY-D-GLUCURONATE OXIDASE"/>
    <property type="match status" value="1"/>
</dbReference>
<organism evidence="4 5">
    <name type="scientific">Macrococcoides goetzii</name>
    <dbReference type="NCBI Taxonomy" id="1891097"/>
    <lineage>
        <taxon>Bacteria</taxon>
        <taxon>Bacillati</taxon>
        <taxon>Bacillota</taxon>
        <taxon>Bacilli</taxon>
        <taxon>Bacillales</taxon>
        <taxon>Staphylococcaceae</taxon>
        <taxon>Macrococcoides</taxon>
    </lineage>
</organism>
<dbReference type="Pfam" id="PF02894">
    <property type="entry name" value="GFO_IDH_MocA_C"/>
    <property type="match status" value="1"/>
</dbReference>
<dbReference type="RefSeq" id="WP_099577954.1">
    <property type="nucleotide sequence ID" value="NZ_MJBI02000001.1"/>
</dbReference>
<dbReference type="InterPro" id="IPR052515">
    <property type="entry name" value="Gfo/Idh/MocA_Oxidoreductase"/>
</dbReference>
<evidence type="ECO:0000256" key="1">
    <source>
        <dbReference type="ARBA" id="ARBA00010928"/>
    </source>
</evidence>
<protein>
    <submittedName>
        <fullName evidence="4">Gfo/Idh/MocA family oxidoreductase</fullName>
    </submittedName>
</protein>
<dbReference type="SUPFAM" id="SSF55347">
    <property type="entry name" value="Glyceraldehyde-3-phosphate dehydrogenase-like, C-terminal domain"/>
    <property type="match status" value="1"/>
</dbReference>
<name>A0A2G5NSG4_9STAP</name>
<dbReference type="PANTHER" id="PTHR43249:SF1">
    <property type="entry name" value="D-GLUCOSIDE 3-DEHYDROGENASE"/>
    <property type="match status" value="1"/>
</dbReference>